<dbReference type="Proteomes" id="UP000703661">
    <property type="component" value="Unassembled WGS sequence"/>
</dbReference>
<gene>
    <name evidence="1" type="ORF">BGZ80_009012</name>
</gene>
<dbReference type="AlphaFoldDB" id="A0A9P6N378"/>
<keyword evidence="2" id="KW-1185">Reference proteome</keyword>
<reference evidence="1" key="1">
    <citation type="journal article" date="2020" name="Fungal Divers.">
        <title>Resolving the Mortierellaceae phylogeny through synthesis of multi-gene phylogenetics and phylogenomics.</title>
        <authorList>
            <person name="Vandepol N."/>
            <person name="Liber J."/>
            <person name="Desiro A."/>
            <person name="Na H."/>
            <person name="Kennedy M."/>
            <person name="Barry K."/>
            <person name="Grigoriev I.V."/>
            <person name="Miller A.N."/>
            <person name="O'Donnell K."/>
            <person name="Stajich J.E."/>
            <person name="Bonito G."/>
        </authorList>
    </citation>
    <scope>NUCLEOTIDE SEQUENCE</scope>
    <source>
        <strain evidence="1">NRRL 2769</strain>
    </source>
</reference>
<protein>
    <recommendedName>
        <fullName evidence="3">DDE Tnp4 domain-containing protein</fullName>
    </recommendedName>
</protein>
<organism evidence="1 2">
    <name type="scientific">Entomortierella chlamydospora</name>
    <dbReference type="NCBI Taxonomy" id="101097"/>
    <lineage>
        <taxon>Eukaryota</taxon>
        <taxon>Fungi</taxon>
        <taxon>Fungi incertae sedis</taxon>
        <taxon>Mucoromycota</taxon>
        <taxon>Mortierellomycotina</taxon>
        <taxon>Mortierellomycetes</taxon>
        <taxon>Mortierellales</taxon>
        <taxon>Mortierellaceae</taxon>
        <taxon>Entomortierella</taxon>
    </lineage>
</organism>
<evidence type="ECO:0000313" key="1">
    <source>
        <dbReference type="EMBL" id="KAG0023579.1"/>
    </source>
</evidence>
<name>A0A9P6N378_9FUNG</name>
<proteinExistence type="predicted"/>
<evidence type="ECO:0008006" key="3">
    <source>
        <dbReference type="Google" id="ProtNLM"/>
    </source>
</evidence>
<evidence type="ECO:0000313" key="2">
    <source>
        <dbReference type="Proteomes" id="UP000703661"/>
    </source>
</evidence>
<comment type="caution">
    <text evidence="1">The sequence shown here is derived from an EMBL/GenBank/DDBJ whole genome shotgun (WGS) entry which is preliminary data.</text>
</comment>
<sequence length="55" mass="6528">MGAAAVCDYIGRFTYFSTRYVDSSHDSSVYKRTFLYTNKDWFFQEDEYLLADVAY</sequence>
<accession>A0A9P6N378</accession>
<feature type="non-terminal residue" evidence="1">
    <location>
        <position position="55"/>
    </location>
</feature>
<dbReference type="EMBL" id="JAAAID010000051">
    <property type="protein sequence ID" value="KAG0023579.1"/>
    <property type="molecule type" value="Genomic_DNA"/>
</dbReference>